<comment type="similarity">
    <text evidence="2">Belongs to the GSP L family.</text>
</comment>
<dbReference type="AlphaFoldDB" id="A0A238KFA2"/>
<feature type="domain" description="GspL periplasmic" evidence="10">
    <location>
        <begin position="229"/>
        <end position="387"/>
    </location>
</feature>
<evidence type="ECO:0000256" key="8">
    <source>
        <dbReference type="ARBA" id="ARBA00022989"/>
    </source>
</evidence>
<keyword evidence="4" id="KW-1003">Cell membrane</keyword>
<organism evidence="11 12">
    <name type="scientific">Maliponia aquimaris</name>
    <dbReference type="NCBI Taxonomy" id="1673631"/>
    <lineage>
        <taxon>Bacteria</taxon>
        <taxon>Pseudomonadati</taxon>
        <taxon>Pseudomonadota</taxon>
        <taxon>Alphaproteobacteria</taxon>
        <taxon>Rhodobacterales</taxon>
        <taxon>Paracoccaceae</taxon>
        <taxon>Maliponia</taxon>
    </lineage>
</organism>
<dbReference type="GO" id="GO:0015628">
    <property type="term" value="P:protein secretion by the type II secretion system"/>
    <property type="evidence" value="ECO:0007669"/>
    <property type="project" value="InterPro"/>
</dbReference>
<dbReference type="EMBL" id="FXYF01000005">
    <property type="protein sequence ID" value="SMX40792.1"/>
    <property type="molecule type" value="Genomic_DNA"/>
</dbReference>
<name>A0A238KFA2_9RHOB</name>
<dbReference type="NCBIfam" id="TIGR01709">
    <property type="entry name" value="typeII_sec_gspL"/>
    <property type="match status" value="1"/>
</dbReference>
<gene>
    <name evidence="11" type="ORF">MAA8898_02254</name>
</gene>
<evidence type="ECO:0000256" key="6">
    <source>
        <dbReference type="ARBA" id="ARBA00022692"/>
    </source>
</evidence>
<evidence type="ECO:0000256" key="1">
    <source>
        <dbReference type="ARBA" id="ARBA00004533"/>
    </source>
</evidence>
<evidence type="ECO:0000313" key="11">
    <source>
        <dbReference type="EMBL" id="SMX40792.1"/>
    </source>
</evidence>
<reference evidence="11 12" key="1">
    <citation type="submission" date="2017-05" db="EMBL/GenBank/DDBJ databases">
        <authorList>
            <person name="Song R."/>
            <person name="Chenine A.L."/>
            <person name="Ruprecht R.M."/>
        </authorList>
    </citation>
    <scope>NUCLEOTIDE SEQUENCE [LARGE SCALE GENOMIC DNA]</scope>
    <source>
        <strain evidence="11 12">CECT 8898</strain>
    </source>
</reference>
<evidence type="ECO:0000256" key="5">
    <source>
        <dbReference type="ARBA" id="ARBA00022519"/>
    </source>
</evidence>
<evidence type="ECO:0000256" key="7">
    <source>
        <dbReference type="ARBA" id="ARBA00022927"/>
    </source>
</evidence>
<keyword evidence="7" id="KW-0653">Protein transport</keyword>
<keyword evidence="3" id="KW-0813">Transport</keyword>
<evidence type="ECO:0000256" key="2">
    <source>
        <dbReference type="ARBA" id="ARBA00005318"/>
    </source>
</evidence>
<dbReference type="InterPro" id="IPR025691">
    <property type="entry name" value="GspL_pp_dom"/>
</dbReference>
<dbReference type="RefSeq" id="WP_094021081.1">
    <property type="nucleotide sequence ID" value="NZ_FXYF01000005.1"/>
</dbReference>
<protein>
    <submittedName>
        <fullName evidence="11">GspL periplasmic domain protein</fullName>
    </submittedName>
</protein>
<proteinExistence type="inferred from homology"/>
<evidence type="ECO:0000313" key="12">
    <source>
        <dbReference type="Proteomes" id="UP000207598"/>
    </source>
</evidence>
<dbReference type="SUPFAM" id="SSF53067">
    <property type="entry name" value="Actin-like ATPase domain"/>
    <property type="match status" value="1"/>
</dbReference>
<dbReference type="GO" id="GO:0009276">
    <property type="term" value="C:Gram-negative-bacterium-type cell wall"/>
    <property type="evidence" value="ECO:0007669"/>
    <property type="project" value="InterPro"/>
</dbReference>
<dbReference type="GO" id="GO:0015627">
    <property type="term" value="C:type II protein secretion system complex"/>
    <property type="evidence" value="ECO:0007669"/>
    <property type="project" value="InterPro"/>
</dbReference>
<dbReference type="Proteomes" id="UP000207598">
    <property type="component" value="Unassembled WGS sequence"/>
</dbReference>
<sequence length="393" mass="41043">MAEQAQQSGATPLPVLDLATAPVAGGAPPRGRYVALVPGESAPLIALDLPPGLRGAAREQVARRQLGDLLGEGAATVQMRPFALGSAAEGWTRVMVADPSDLARWREQAGKRCLALLPDYLALPAAEGLWTVAAEEGRVRARFGPAEGVTTTETALCLQAARLLEAGPPPGKVLRYGAPLPAFEAQMQAAGIPVITDPKQATPGPAFARGELTLDLRADPQAARQRLLRQVRAWRWPVLTGALAAGLWAAAQLTVIRATEDAAADLNARTLQVVRDSFVPTGPILDARVQVARALDEARAQLRAKGGEVSPLDLLADAAPVIAGAGAELRLVSWQPDTGLRLELRLADFAAVDALVDALAAGDLRVTVRDARLADATGRVTAELDLARPEGGG</sequence>
<dbReference type="InterPro" id="IPR043129">
    <property type="entry name" value="ATPase_NBD"/>
</dbReference>
<dbReference type="OrthoDB" id="7715154at2"/>
<evidence type="ECO:0000259" key="10">
    <source>
        <dbReference type="Pfam" id="PF12693"/>
    </source>
</evidence>
<evidence type="ECO:0000256" key="9">
    <source>
        <dbReference type="ARBA" id="ARBA00023136"/>
    </source>
</evidence>
<keyword evidence="9" id="KW-0472">Membrane</keyword>
<evidence type="ECO:0000256" key="4">
    <source>
        <dbReference type="ARBA" id="ARBA00022475"/>
    </source>
</evidence>
<dbReference type="GO" id="GO:0005886">
    <property type="term" value="C:plasma membrane"/>
    <property type="evidence" value="ECO:0007669"/>
    <property type="project" value="UniProtKB-SubCell"/>
</dbReference>
<keyword evidence="5" id="KW-0997">Cell inner membrane</keyword>
<accession>A0A238KFA2</accession>
<keyword evidence="12" id="KW-1185">Reference proteome</keyword>
<dbReference type="Gene3D" id="3.30.420.380">
    <property type="match status" value="1"/>
</dbReference>
<dbReference type="InterPro" id="IPR007812">
    <property type="entry name" value="T2SS_protein-GspL"/>
</dbReference>
<keyword evidence="8" id="KW-1133">Transmembrane helix</keyword>
<keyword evidence="6" id="KW-0812">Transmembrane</keyword>
<dbReference type="Pfam" id="PF12693">
    <property type="entry name" value="GspL_C"/>
    <property type="match status" value="1"/>
</dbReference>
<comment type="subcellular location">
    <subcellularLocation>
        <location evidence="1">Cell inner membrane</location>
    </subcellularLocation>
</comment>
<evidence type="ECO:0000256" key="3">
    <source>
        <dbReference type="ARBA" id="ARBA00022448"/>
    </source>
</evidence>